<protein>
    <submittedName>
        <fullName evidence="1">Uncharacterized protein</fullName>
    </submittedName>
</protein>
<comment type="caution">
    <text evidence="1">The sequence shown here is derived from an EMBL/GenBank/DDBJ whole genome shotgun (WGS) entry which is preliminary data.</text>
</comment>
<accession>A0A1E3IDX7</accession>
<keyword evidence="2" id="KW-1185">Reference proteome</keyword>
<organism evidence="1 2">
    <name type="scientific">Cryptococcus wingfieldii CBS 7118</name>
    <dbReference type="NCBI Taxonomy" id="1295528"/>
    <lineage>
        <taxon>Eukaryota</taxon>
        <taxon>Fungi</taxon>
        <taxon>Dikarya</taxon>
        <taxon>Basidiomycota</taxon>
        <taxon>Agaricomycotina</taxon>
        <taxon>Tremellomycetes</taxon>
        <taxon>Tremellales</taxon>
        <taxon>Cryptococcaceae</taxon>
        <taxon>Cryptococcus</taxon>
    </lineage>
</organism>
<evidence type="ECO:0000313" key="1">
    <source>
        <dbReference type="EMBL" id="ODN86797.1"/>
    </source>
</evidence>
<name>A0A1E3IDX7_9TREE</name>
<dbReference type="OrthoDB" id="2578193at2759"/>
<sequence>MQLRVPPKFHLLSSQSLLAVVLHLIPRIHLYSPTPTSPSPLASGPSSAPPPCWPPLPGFPSLSLLPPLLLVSASPPALSAKPDQRHTRFEVNESGIGYTQDRIELRSKTFCFKGAEKRVGCLYFLRRVSTLLGQKDGSRFRRRPWPKAFVRTPSGGALPVSFHSLGALPDTAILTCGFGLECTSFEKSQGAVVSDSIGQILHGGGGIRTQDYRGR</sequence>
<dbReference type="AlphaFoldDB" id="A0A1E3IDX7"/>
<dbReference type="Proteomes" id="UP000094819">
    <property type="component" value="Unassembled WGS sequence"/>
</dbReference>
<gene>
    <name evidence="1" type="ORF">L198_07159</name>
</gene>
<dbReference type="EMBL" id="AWGH01000030">
    <property type="protein sequence ID" value="ODN86797.1"/>
    <property type="molecule type" value="Genomic_DNA"/>
</dbReference>
<reference evidence="1 2" key="1">
    <citation type="submission" date="2016-06" db="EMBL/GenBank/DDBJ databases">
        <title>Evolution of pathogenesis and genome organization in the Tremellales.</title>
        <authorList>
            <person name="Cuomo C."/>
            <person name="Litvintseva A."/>
            <person name="Heitman J."/>
            <person name="Chen Y."/>
            <person name="Sun S."/>
            <person name="Springer D."/>
            <person name="Dromer F."/>
            <person name="Young S."/>
            <person name="Zeng Q."/>
            <person name="Chapman S."/>
            <person name="Gujja S."/>
            <person name="Saif S."/>
            <person name="Birren B."/>
        </authorList>
    </citation>
    <scope>NUCLEOTIDE SEQUENCE [LARGE SCALE GENOMIC DNA]</scope>
    <source>
        <strain evidence="1 2">CBS 7118</strain>
    </source>
</reference>
<dbReference type="GeneID" id="30196370"/>
<evidence type="ECO:0000313" key="2">
    <source>
        <dbReference type="Proteomes" id="UP000094819"/>
    </source>
</evidence>
<dbReference type="RefSeq" id="XP_019028789.1">
    <property type="nucleotide sequence ID" value="XM_019179172.1"/>
</dbReference>
<proteinExistence type="predicted"/>